<dbReference type="EMBL" id="BK015985">
    <property type="protein sequence ID" value="DAF88450.1"/>
    <property type="molecule type" value="Genomic_DNA"/>
</dbReference>
<proteinExistence type="predicted"/>
<name>A0A8S5U1Z0_9CAUD</name>
<organism evidence="1">
    <name type="scientific">Siphoviridae sp. ctdHi7</name>
    <dbReference type="NCBI Taxonomy" id="2825577"/>
    <lineage>
        <taxon>Viruses</taxon>
        <taxon>Duplodnaviria</taxon>
        <taxon>Heunggongvirae</taxon>
        <taxon>Uroviricota</taxon>
        <taxon>Caudoviricetes</taxon>
    </lineage>
</organism>
<accession>A0A8S5U1Z0</accession>
<sequence length="42" mass="4805">MSSLFLPPLYLEYYIRNAPICVAVAPKIGISENFFEKNPEKT</sequence>
<protein>
    <submittedName>
        <fullName evidence="1">Uncharacterized protein</fullName>
    </submittedName>
</protein>
<evidence type="ECO:0000313" key="1">
    <source>
        <dbReference type="EMBL" id="DAF88450.1"/>
    </source>
</evidence>
<reference evidence="1" key="1">
    <citation type="journal article" date="2021" name="Proc. Natl. Acad. Sci. U.S.A.">
        <title>A Catalog of Tens of Thousands of Viruses from Human Metagenomes Reveals Hidden Associations with Chronic Diseases.</title>
        <authorList>
            <person name="Tisza M.J."/>
            <person name="Buck C.B."/>
        </authorList>
    </citation>
    <scope>NUCLEOTIDE SEQUENCE</scope>
    <source>
        <strain evidence="1">CtdHi7</strain>
    </source>
</reference>